<gene>
    <name evidence="1" type="ORF">AbraCBS73388_011963</name>
</gene>
<evidence type="ECO:0000313" key="1">
    <source>
        <dbReference type="EMBL" id="GKZ24944.1"/>
    </source>
</evidence>
<evidence type="ECO:0000313" key="2">
    <source>
        <dbReference type="Proteomes" id="UP001143548"/>
    </source>
</evidence>
<protein>
    <submittedName>
        <fullName evidence="1">Uncharacterized protein</fullName>
    </submittedName>
</protein>
<proteinExistence type="predicted"/>
<organism evidence="1 2">
    <name type="scientific">Aspergillus brasiliensis</name>
    <dbReference type="NCBI Taxonomy" id="319629"/>
    <lineage>
        <taxon>Eukaryota</taxon>
        <taxon>Fungi</taxon>
        <taxon>Dikarya</taxon>
        <taxon>Ascomycota</taxon>
        <taxon>Pezizomycotina</taxon>
        <taxon>Eurotiomycetes</taxon>
        <taxon>Eurotiomycetidae</taxon>
        <taxon>Eurotiales</taxon>
        <taxon>Aspergillaceae</taxon>
        <taxon>Aspergillus</taxon>
        <taxon>Aspergillus subgen. Circumdati</taxon>
    </lineage>
</organism>
<dbReference type="Proteomes" id="UP001143548">
    <property type="component" value="Unassembled WGS sequence"/>
</dbReference>
<dbReference type="AlphaFoldDB" id="A0A9W5YW81"/>
<name>A0A9W5YW81_9EURO</name>
<reference evidence="1" key="1">
    <citation type="submission" date="2022-07" db="EMBL/GenBank/DDBJ databases">
        <title>Taxonomy of Aspergillus series Nigri: significant species reduction supported by multi-species coalescent approaches.</title>
        <authorList>
            <person name="Bian C."/>
            <person name="Kusuya Y."/>
            <person name="Sklenar F."/>
            <person name="D'hooge E."/>
            <person name="Yaguchi T."/>
            <person name="Takahashi H."/>
            <person name="Hubka V."/>
        </authorList>
    </citation>
    <scope>NUCLEOTIDE SEQUENCE</scope>
    <source>
        <strain evidence="1">CBS 733.88</strain>
    </source>
</reference>
<sequence length="110" mass="12330">MRDNPMGICVMRKIVKQPYWTIVRPIAGQGTVELNNAISLNRGSACHEHVNDSCNNNYIISILCMSRMPVMFLRMLIDRINTDTMAGCVAPATKLGPTLTAKRRNIRDPI</sequence>
<accession>A0A9W5YW81</accession>
<comment type="caution">
    <text evidence="1">The sequence shown here is derived from an EMBL/GenBank/DDBJ whole genome shotgun (WGS) entry which is preliminary data.</text>
</comment>
<dbReference type="EMBL" id="BROQ01000098">
    <property type="protein sequence ID" value="GKZ24944.1"/>
    <property type="molecule type" value="Genomic_DNA"/>
</dbReference>